<evidence type="ECO:0000313" key="1">
    <source>
        <dbReference type="EMBL" id="NEW32029.1"/>
    </source>
</evidence>
<dbReference type="RefSeq" id="WP_163842289.1">
    <property type="nucleotide sequence ID" value="NZ_JAAGVB010000006.1"/>
</dbReference>
<accession>A0A6P1CHE6</accession>
<dbReference type="AlphaFoldDB" id="A0A6P1CHE6"/>
<dbReference type="Proteomes" id="UP000471166">
    <property type="component" value="Unassembled WGS sequence"/>
</dbReference>
<organism evidence="1 2">
    <name type="scientific">Nocardia cyriacigeorgica</name>
    <dbReference type="NCBI Taxonomy" id="135487"/>
    <lineage>
        <taxon>Bacteria</taxon>
        <taxon>Bacillati</taxon>
        <taxon>Actinomycetota</taxon>
        <taxon>Actinomycetes</taxon>
        <taxon>Mycobacteriales</taxon>
        <taxon>Nocardiaceae</taxon>
        <taxon>Nocardia</taxon>
    </lineage>
</organism>
<reference evidence="1 2" key="1">
    <citation type="submission" date="2020-01" db="EMBL/GenBank/DDBJ databases">
        <title>Genetics and antimicrobial susceptibilities of Nocardia species isolated from the soil; a comparison with species isolated from humans.</title>
        <authorList>
            <person name="Carrasco G."/>
            <person name="Monzon S."/>
            <person name="Sansegundo M."/>
            <person name="Garcia E."/>
            <person name="Garrido N."/>
            <person name="Medina M.J."/>
            <person name="Villalon P."/>
            <person name="Ramirez-Arocha A.C."/>
            <person name="Jimenez P."/>
            <person name="Cuesta I."/>
            <person name="Valdezate S."/>
        </authorList>
    </citation>
    <scope>NUCLEOTIDE SEQUENCE [LARGE SCALE GENOMIC DNA]</scope>
    <source>
        <strain evidence="1 2">CNM20110626</strain>
    </source>
</reference>
<sequence length="62" mass="6088">MVEIGGRVDGRGAEDGAAMAFDDGAGLAVQDPGIGCRYAHGAGLLALRCSVVVRGRAACAGV</sequence>
<proteinExistence type="predicted"/>
<dbReference type="EMBL" id="JAAGVB010000006">
    <property type="protein sequence ID" value="NEW32029.1"/>
    <property type="molecule type" value="Genomic_DNA"/>
</dbReference>
<comment type="caution">
    <text evidence="1">The sequence shown here is derived from an EMBL/GenBank/DDBJ whole genome shotgun (WGS) entry which is preliminary data.</text>
</comment>
<gene>
    <name evidence="1" type="ORF">GV791_05575</name>
</gene>
<protein>
    <submittedName>
        <fullName evidence="1">Uncharacterized protein</fullName>
    </submittedName>
</protein>
<name>A0A6P1CHE6_9NOCA</name>
<evidence type="ECO:0000313" key="2">
    <source>
        <dbReference type="Proteomes" id="UP000471166"/>
    </source>
</evidence>